<dbReference type="Proteomes" id="UP000540506">
    <property type="component" value="Unassembled WGS sequence"/>
</dbReference>
<evidence type="ECO:0000313" key="2">
    <source>
        <dbReference type="Proteomes" id="UP000540506"/>
    </source>
</evidence>
<sequence>MEHGRLLISHTLPRLDQIAPRPQDAALAVTNYSRDIDALGDRSNWTRAVSADNA</sequence>
<dbReference type="EMBL" id="JACHJV010000001">
    <property type="protein sequence ID" value="MBB4926263.1"/>
    <property type="molecule type" value="Genomic_DNA"/>
</dbReference>
<organism evidence="1 2">
    <name type="scientific">Kitasatospora kifunensis</name>
    <name type="common">Streptomyces kifunensis</name>
    <dbReference type="NCBI Taxonomy" id="58351"/>
    <lineage>
        <taxon>Bacteria</taxon>
        <taxon>Bacillati</taxon>
        <taxon>Actinomycetota</taxon>
        <taxon>Actinomycetes</taxon>
        <taxon>Kitasatosporales</taxon>
        <taxon>Streptomycetaceae</taxon>
        <taxon>Kitasatospora</taxon>
    </lineage>
</organism>
<accession>A0A7W7VXS1</accession>
<evidence type="ECO:0000313" key="1">
    <source>
        <dbReference type="EMBL" id="MBB4926263.1"/>
    </source>
</evidence>
<comment type="caution">
    <text evidence="1">The sequence shown here is derived from an EMBL/GenBank/DDBJ whole genome shotgun (WGS) entry which is preliminary data.</text>
</comment>
<keyword evidence="2" id="KW-1185">Reference proteome</keyword>
<name>A0A7W7VXS1_KITKI</name>
<dbReference type="AlphaFoldDB" id="A0A7W7VXS1"/>
<reference evidence="1 2" key="1">
    <citation type="submission" date="2020-08" db="EMBL/GenBank/DDBJ databases">
        <title>Sequencing the genomes of 1000 actinobacteria strains.</title>
        <authorList>
            <person name="Klenk H.-P."/>
        </authorList>
    </citation>
    <scope>NUCLEOTIDE SEQUENCE [LARGE SCALE GENOMIC DNA]</scope>
    <source>
        <strain evidence="1 2">DSM 41654</strain>
    </source>
</reference>
<proteinExistence type="predicted"/>
<gene>
    <name evidence="1" type="ORF">FHR34_005256</name>
</gene>
<protein>
    <submittedName>
        <fullName evidence="1">Uncharacterized protein</fullName>
    </submittedName>
</protein>
<dbReference type="RefSeq" id="WP_184939286.1">
    <property type="nucleotide sequence ID" value="NZ_JACHJV010000001.1"/>
</dbReference>